<protein>
    <recommendedName>
        <fullName evidence="2">MCM10 OB-fold domain-containing protein</fullName>
    </recommendedName>
</protein>
<feature type="region of interest" description="Disordered" evidence="1">
    <location>
        <begin position="250"/>
        <end position="380"/>
    </location>
</feature>
<dbReference type="Gene3D" id="2.40.50.140">
    <property type="entry name" value="Nucleic acid-binding proteins"/>
    <property type="match status" value="1"/>
</dbReference>
<feature type="compositionally biased region" description="Low complexity" evidence="1">
    <location>
        <begin position="402"/>
        <end position="413"/>
    </location>
</feature>
<reference evidence="3 4" key="1">
    <citation type="journal article" date="2023" name="Commun. Biol.">
        <title>Genome analysis of Parmales, the sister group of diatoms, reveals the evolutionary specialization of diatoms from phago-mixotrophs to photoautotrophs.</title>
        <authorList>
            <person name="Ban H."/>
            <person name="Sato S."/>
            <person name="Yoshikawa S."/>
            <person name="Yamada K."/>
            <person name="Nakamura Y."/>
            <person name="Ichinomiya M."/>
            <person name="Sato N."/>
            <person name="Blanc-Mathieu R."/>
            <person name="Endo H."/>
            <person name="Kuwata A."/>
            <person name="Ogata H."/>
        </authorList>
    </citation>
    <scope>NUCLEOTIDE SEQUENCE [LARGE SCALE GENOMIC DNA]</scope>
</reference>
<proteinExistence type="predicted"/>
<feature type="domain" description="MCM10 OB-fold" evidence="2">
    <location>
        <begin position="63"/>
        <end position="167"/>
    </location>
</feature>
<organism evidence="3 4">
    <name type="scientific">Tetraparma gracilis</name>
    <dbReference type="NCBI Taxonomy" id="2962635"/>
    <lineage>
        <taxon>Eukaryota</taxon>
        <taxon>Sar</taxon>
        <taxon>Stramenopiles</taxon>
        <taxon>Ochrophyta</taxon>
        <taxon>Bolidophyceae</taxon>
        <taxon>Parmales</taxon>
        <taxon>Triparmaceae</taxon>
        <taxon>Tetraparma</taxon>
    </lineage>
</organism>
<feature type="compositionally biased region" description="Low complexity" evidence="1">
    <location>
        <begin position="28"/>
        <end position="55"/>
    </location>
</feature>
<feature type="compositionally biased region" description="Pro residues" evidence="1">
    <location>
        <begin position="356"/>
        <end position="377"/>
    </location>
</feature>
<sequence>MDEFASLLGLAPPPAPAAPAPAPPRAPPLSSSSSSAPKSTAPSAAPSKSASSSTPTIPLCSYSHLRLLNRTIPSSLVPSLLTAPYTSFASLHLPNPPSSFSTIAITHTKGDSLKSKSGSAYASWTLGMLSNTHIKLLLFGAAYTAHHKNLSETGRAFLIIDPKVLPPSNPNYPGPPTYSVSRADQLRHYATAADFCRCRGTAGRSKTNLAGRPCTIVLDRRLGLYCEHHKAQKPKGAPPDKSLSSLRGALGASAKAAPARATMIAPARPPSNPYKTVPRPAAGATKLEREAAKHSAMLARVRSRSGMSGASNSLVSRAPAPSSSRAPVPSSSSRAPPSSSSFANPRANNMSTLSSRPPPPPPKAALRPPAPPKPKPAAAPQDLLGAALSVGVRKSGGASLLARAQKARPGAAAKPREKVQLPSDGTYSGSVPIPQSKLGAAPVRPAGNGNSLIEKHFERERGSDEANVRAEQQRIQLLLKQKAAAMPLNSLTNKPARGSAAGAGAGEFGALFGAGEVDLDEVKNRNALGKGSLREMEQLKRKEALEALEYKEKKKLEKDAKGPKQDAKTNIVTKYFCETCGDGVGRHHVLHKCKAAKHVIVSKRMIVQSEDHEDVARKKAKMNARDGEGMTLGTGIEWNGASIKYWNDGSGQR</sequence>
<evidence type="ECO:0000313" key="4">
    <source>
        <dbReference type="Proteomes" id="UP001165060"/>
    </source>
</evidence>
<dbReference type="Pfam" id="PF22379">
    <property type="entry name" value="OB_MCM10"/>
    <property type="match status" value="1"/>
</dbReference>
<feature type="compositionally biased region" description="Pro residues" evidence="1">
    <location>
        <begin position="11"/>
        <end position="27"/>
    </location>
</feature>
<accession>A0ABQ6N1S5</accession>
<evidence type="ECO:0000256" key="1">
    <source>
        <dbReference type="SAM" id="MobiDB-lite"/>
    </source>
</evidence>
<keyword evidence="4" id="KW-1185">Reference proteome</keyword>
<feature type="region of interest" description="Disordered" evidence="1">
    <location>
        <begin position="1"/>
        <end position="55"/>
    </location>
</feature>
<name>A0ABQ6N1S5_9STRA</name>
<feature type="compositionally biased region" description="Polar residues" evidence="1">
    <location>
        <begin position="305"/>
        <end position="315"/>
    </location>
</feature>
<dbReference type="PANTHER" id="PTHR13454">
    <property type="entry name" value="PROTEIN MCM10 HOMOLOG"/>
    <property type="match status" value="1"/>
</dbReference>
<dbReference type="PANTHER" id="PTHR13454:SF11">
    <property type="entry name" value="PROTEIN MCM10 HOMOLOG"/>
    <property type="match status" value="1"/>
</dbReference>
<dbReference type="EMBL" id="BRYB01003475">
    <property type="protein sequence ID" value="GMI37408.1"/>
    <property type="molecule type" value="Genomic_DNA"/>
</dbReference>
<gene>
    <name evidence="3" type="ORF">TeGR_g1477</name>
</gene>
<dbReference type="Proteomes" id="UP001165060">
    <property type="component" value="Unassembled WGS sequence"/>
</dbReference>
<feature type="compositionally biased region" description="Low complexity" evidence="1">
    <location>
        <begin position="316"/>
        <end position="347"/>
    </location>
</feature>
<dbReference type="InterPro" id="IPR012340">
    <property type="entry name" value="NA-bd_OB-fold"/>
</dbReference>
<comment type="caution">
    <text evidence="3">The sequence shown here is derived from an EMBL/GenBank/DDBJ whole genome shotgun (WGS) entry which is preliminary data.</text>
</comment>
<feature type="region of interest" description="Disordered" evidence="1">
    <location>
        <begin position="401"/>
        <end position="429"/>
    </location>
</feature>
<evidence type="ECO:0000313" key="3">
    <source>
        <dbReference type="EMBL" id="GMI37408.1"/>
    </source>
</evidence>
<dbReference type="InterPro" id="IPR055065">
    <property type="entry name" value="OB_MCM10"/>
</dbReference>
<feature type="compositionally biased region" description="Low complexity" evidence="1">
    <location>
        <begin position="1"/>
        <end position="10"/>
    </location>
</feature>
<dbReference type="InterPro" id="IPR040184">
    <property type="entry name" value="Mcm10"/>
</dbReference>
<feature type="compositionally biased region" description="Low complexity" evidence="1">
    <location>
        <begin position="250"/>
        <end position="266"/>
    </location>
</feature>
<evidence type="ECO:0000259" key="2">
    <source>
        <dbReference type="Pfam" id="PF22379"/>
    </source>
</evidence>